<reference evidence="1" key="1">
    <citation type="submission" date="2021-06" db="EMBL/GenBank/DDBJ databases">
        <authorList>
            <person name="Kallberg Y."/>
            <person name="Tangrot J."/>
            <person name="Rosling A."/>
        </authorList>
    </citation>
    <scope>NUCLEOTIDE SEQUENCE</scope>
    <source>
        <strain evidence="1">AU212A</strain>
    </source>
</reference>
<protein>
    <submittedName>
        <fullName evidence="1">10885_t:CDS:1</fullName>
    </submittedName>
</protein>
<gene>
    <name evidence="1" type="ORF">SCALOS_LOCUS10959</name>
</gene>
<feature type="non-terminal residue" evidence="1">
    <location>
        <position position="86"/>
    </location>
</feature>
<sequence length="86" mass="9721">KPVKKLSCHAHYNKKQKLEKEENSTLLTDYNVLRLILPLITSDIIFDSNQKSISLCPSDYISLGGVKICEEISSKDLLVDMLIQEA</sequence>
<name>A0ACA9PM41_9GLOM</name>
<keyword evidence="2" id="KW-1185">Reference proteome</keyword>
<evidence type="ECO:0000313" key="1">
    <source>
        <dbReference type="EMBL" id="CAG8713354.1"/>
    </source>
</evidence>
<accession>A0ACA9PM41</accession>
<comment type="caution">
    <text evidence="1">The sequence shown here is derived from an EMBL/GenBank/DDBJ whole genome shotgun (WGS) entry which is preliminary data.</text>
</comment>
<dbReference type="Proteomes" id="UP000789860">
    <property type="component" value="Unassembled WGS sequence"/>
</dbReference>
<proteinExistence type="predicted"/>
<dbReference type="EMBL" id="CAJVPM010044112">
    <property type="protein sequence ID" value="CAG8713354.1"/>
    <property type="molecule type" value="Genomic_DNA"/>
</dbReference>
<organism evidence="1 2">
    <name type="scientific">Scutellospora calospora</name>
    <dbReference type="NCBI Taxonomy" id="85575"/>
    <lineage>
        <taxon>Eukaryota</taxon>
        <taxon>Fungi</taxon>
        <taxon>Fungi incertae sedis</taxon>
        <taxon>Mucoromycota</taxon>
        <taxon>Glomeromycotina</taxon>
        <taxon>Glomeromycetes</taxon>
        <taxon>Diversisporales</taxon>
        <taxon>Gigasporaceae</taxon>
        <taxon>Scutellospora</taxon>
    </lineage>
</organism>
<feature type="non-terminal residue" evidence="1">
    <location>
        <position position="1"/>
    </location>
</feature>
<evidence type="ECO:0000313" key="2">
    <source>
        <dbReference type="Proteomes" id="UP000789860"/>
    </source>
</evidence>